<accession>A0AAE6QB08</accession>
<proteinExistence type="predicted"/>
<keyword evidence="3" id="KW-1185">Reference proteome</keyword>
<keyword evidence="1" id="KW-0472">Membrane</keyword>
<reference evidence="2 3" key="1">
    <citation type="submission" date="2018-10" db="EMBL/GenBank/DDBJ databases">
        <title>Propagation and draft genome sequences of three atypical Erhlichia ruminantium isolates.</title>
        <authorList>
            <person name="Liebenberg J."/>
            <person name="Steyn H."/>
            <person name="Josemans A."/>
            <person name="Zweygarth E."/>
        </authorList>
    </citation>
    <scope>NUCLEOTIDE SEQUENCE [LARGE SCALE GENOMIC DNA]</scope>
    <source>
        <strain evidence="2 3">Omatjenne</strain>
    </source>
</reference>
<evidence type="ECO:0000313" key="2">
    <source>
        <dbReference type="EMBL" id="QGR03276.1"/>
    </source>
</evidence>
<feature type="transmembrane region" description="Helical" evidence="1">
    <location>
        <begin position="6"/>
        <end position="25"/>
    </location>
</feature>
<dbReference type="AlphaFoldDB" id="A0AAE6QB08"/>
<evidence type="ECO:0000256" key="1">
    <source>
        <dbReference type="SAM" id="Phobius"/>
    </source>
</evidence>
<evidence type="ECO:0000313" key="3">
    <source>
        <dbReference type="Proteomes" id="UP000422822"/>
    </source>
</evidence>
<dbReference type="RefSeq" id="WP_158406447.1">
    <property type="nucleotide sequence ID" value="NZ_CP033454.1"/>
</dbReference>
<dbReference type="EMBL" id="CP033455">
    <property type="protein sequence ID" value="QGR03276.1"/>
    <property type="molecule type" value="Genomic_DNA"/>
</dbReference>
<keyword evidence="1" id="KW-1133">Transmembrane helix</keyword>
<sequence length="527" mass="60962">MNKITSNISLIILFPALISVSLLFFKLRQHYNNIAFYVAFAITLACIGISFIIILINRIKHIKGISIQDQSKSEALNLNLSQQSGIFIPIPLSELSKINSEHNILEYHTKPIDDNLTCIDTMCNLMNASIMQNQGLFGSRQFKPSKAISRIDLVTDENIINKIKNDPNSTGIFITTKSNISEQIIKDSIKVYNHASIKNGKLLISFINLKTCTNTQKIAYTIEEFDILLQSQATHNLGNPKLTIYDIMALDTLQKCPDTIFNDQEPWFNTQEGKIAIMFFRMFNKQHTFHYNNLPISNVEHLKTKIKTIQEYIENNATIEYPDNYNITTYISNKIKSIYLTKSADTNDYAHLYKNRHITHTCQWVHNLIHIDIRCNELLKYIYTLATYEKYDTNDKNINTNAFIRKILEKEDKVDISEIITRLNSQNIIQCNTNFKNKNLSKLLHTLLNDNKTECTITELITYAREYIMNRHKKYMLCYIEKKQNLTVEIENITLFSPEGNTTHLPTNIQDTTSNNVRSYIAIETSH</sequence>
<organism evidence="2 3">
    <name type="scientific">Ehrlichia ruminantium</name>
    <name type="common">heartwater rickettsia</name>
    <name type="synonym">Cowdria ruminantium</name>
    <dbReference type="NCBI Taxonomy" id="779"/>
    <lineage>
        <taxon>Bacteria</taxon>
        <taxon>Pseudomonadati</taxon>
        <taxon>Pseudomonadota</taxon>
        <taxon>Alphaproteobacteria</taxon>
        <taxon>Rickettsiales</taxon>
        <taxon>Anaplasmataceae</taxon>
        <taxon>Ehrlichia</taxon>
    </lineage>
</organism>
<protein>
    <submittedName>
        <fullName evidence="2">Uncharacterized protein</fullName>
    </submittedName>
</protein>
<feature type="transmembrane region" description="Helical" evidence="1">
    <location>
        <begin position="34"/>
        <end position="56"/>
    </location>
</feature>
<gene>
    <name evidence="2" type="ORF">EDL80_01525</name>
</gene>
<keyword evidence="1" id="KW-0812">Transmembrane</keyword>
<name>A0AAE6QB08_EHRRU</name>
<dbReference type="Proteomes" id="UP000422822">
    <property type="component" value="Chromosome"/>
</dbReference>